<dbReference type="EMBL" id="JABBWM010000083">
    <property type="protein sequence ID" value="KAG2093750.1"/>
    <property type="molecule type" value="Genomic_DNA"/>
</dbReference>
<sequence length="123" mass="14203">MPISTFTTLAKRELEGRPGWCLDLTFQHALLVLGYEFGDDREVQLGKRIEGTELGWCLGATIAMYNELHFSFELFPRTTMITQQDDEETPLLQRLEQPKAKTPLPWDQSWIILLVEMPDFLSS</sequence>
<proteinExistence type="inferred from homology"/>
<comment type="similarity">
    <text evidence="1">Belongs to the GDA1/CD39 NTPase family.</text>
</comment>
<dbReference type="GeneID" id="64706550"/>
<dbReference type="Pfam" id="PF01150">
    <property type="entry name" value="GDA1_CD39"/>
    <property type="match status" value="1"/>
</dbReference>
<evidence type="ECO:0000256" key="1">
    <source>
        <dbReference type="ARBA" id="ARBA00009283"/>
    </source>
</evidence>
<evidence type="ECO:0000256" key="2">
    <source>
        <dbReference type="ARBA" id="ARBA00022801"/>
    </source>
</evidence>
<keyword evidence="2" id="KW-0378">Hydrolase</keyword>
<dbReference type="Proteomes" id="UP000823399">
    <property type="component" value="Unassembled WGS sequence"/>
</dbReference>
<accession>A0A9P7JP42</accession>
<gene>
    <name evidence="3" type="ORF">F5147DRAFT_840430</name>
</gene>
<organism evidence="3 4">
    <name type="scientific">Suillus discolor</name>
    <dbReference type="NCBI Taxonomy" id="1912936"/>
    <lineage>
        <taxon>Eukaryota</taxon>
        <taxon>Fungi</taxon>
        <taxon>Dikarya</taxon>
        <taxon>Basidiomycota</taxon>
        <taxon>Agaricomycotina</taxon>
        <taxon>Agaricomycetes</taxon>
        <taxon>Agaricomycetidae</taxon>
        <taxon>Boletales</taxon>
        <taxon>Suillineae</taxon>
        <taxon>Suillaceae</taxon>
        <taxon>Suillus</taxon>
    </lineage>
</organism>
<reference evidence="3" key="1">
    <citation type="journal article" date="2020" name="New Phytol.">
        <title>Comparative genomics reveals dynamic genome evolution in host specialist ectomycorrhizal fungi.</title>
        <authorList>
            <person name="Lofgren L.A."/>
            <person name="Nguyen N.H."/>
            <person name="Vilgalys R."/>
            <person name="Ruytinx J."/>
            <person name="Liao H.L."/>
            <person name="Branco S."/>
            <person name="Kuo A."/>
            <person name="LaButti K."/>
            <person name="Lipzen A."/>
            <person name="Andreopoulos W."/>
            <person name="Pangilinan J."/>
            <person name="Riley R."/>
            <person name="Hundley H."/>
            <person name="Na H."/>
            <person name="Barry K."/>
            <person name="Grigoriev I.V."/>
            <person name="Stajich J.E."/>
            <person name="Kennedy P.G."/>
        </authorList>
    </citation>
    <scope>NUCLEOTIDE SEQUENCE</scope>
    <source>
        <strain evidence="3">FC423</strain>
    </source>
</reference>
<dbReference type="OrthoDB" id="6372431at2759"/>
<keyword evidence="4" id="KW-1185">Reference proteome</keyword>
<evidence type="ECO:0000313" key="4">
    <source>
        <dbReference type="Proteomes" id="UP000823399"/>
    </source>
</evidence>
<dbReference type="InterPro" id="IPR000407">
    <property type="entry name" value="GDA1_CD39_NTPase"/>
</dbReference>
<name>A0A9P7JP42_9AGAM</name>
<comment type="caution">
    <text evidence="3">The sequence shown here is derived from an EMBL/GenBank/DDBJ whole genome shotgun (WGS) entry which is preliminary data.</text>
</comment>
<dbReference type="GO" id="GO:0017110">
    <property type="term" value="F:nucleoside diphosphate phosphatase activity"/>
    <property type="evidence" value="ECO:0007669"/>
    <property type="project" value="UniProtKB-ARBA"/>
</dbReference>
<protein>
    <submittedName>
        <fullName evidence="3">Uncharacterized protein</fullName>
    </submittedName>
</protein>
<dbReference type="RefSeq" id="XP_041287308.1">
    <property type="nucleotide sequence ID" value="XM_041444291.1"/>
</dbReference>
<dbReference type="AlphaFoldDB" id="A0A9P7JP42"/>
<evidence type="ECO:0000313" key="3">
    <source>
        <dbReference type="EMBL" id="KAG2093750.1"/>
    </source>
</evidence>